<dbReference type="Proteomes" id="UP000807769">
    <property type="component" value="Unassembled WGS sequence"/>
</dbReference>
<keyword evidence="1" id="KW-1133">Transmembrane helix</keyword>
<organism evidence="2 3">
    <name type="scientific">Suillus subaureus</name>
    <dbReference type="NCBI Taxonomy" id="48587"/>
    <lineage>
        <taxon>Eukaryota</taxon>
        <taxon>Fungi</taxon>
        <taxon>Dikarya</taxon>
        <taxon>Basidiomycota</taxon>
        <taxon>Agaricomycotina</taxon>
        <taxon>Agaricomycetes</taxon>
        <taxon>Agaricomycetidae</taxon>
        <taxon>Boletales</taxon>
        <taxon>Suillineae</taxon>
        <taxon>Suillaceae</taxon>
        <taxon>Suillus</taxon>
    </lineage>
</organism>
<dbReference type="EMBL" id="JABBWG010000008">
    <property type="protein sequence ID" value="KAG1820588.1"/>
    <property type="molecule type" value="Genomic_DNA"/>
</dbReference>
<proteinExistence type="predicted"/>
<reference evidence="2" key="1">
    <citation type="journal article" date="2020" name="New Phytol.">
        <title>Comparative genomics reveals dynamic genome evolution in host specialist ectomycorrhizal fungi.</title>
        <authorList>
            <person name="Lofgren L.A."/>
            <person name="Nguyen N.H."/>
            <person name="Vilgalys R."/>
            <person name="Ruytinx J."/>
            <person name="Liao H.L."/>
            <person name="Branco S."/>
            <person name="Kuo A."/>
            <person name="LaButti K."/>
            <person name="Lipzen A."/>
            <person name="Andreopoulos W."/>
            <person name="Pangilinan J."/>
            <person name="Riley R."/>
            <person name="Hundley H."/>
            <person name="Na H."/>
            <person name="Barry K."/>
            <person name="Grigoriev I.V."/>
            <person name="Stajich J.E."/>
            <person name="Kennedy P.G."/>
        </authorList>
    </citation>
    <scope>NUCLEOTIDE SEQUENCE</scope>
    <source>
        <strain evidence="2">MN1</strain>
    </source>
</reference>
<accession>A0A9P7EFX9</accession>
<evidence type="ECO:0000313" key="3">
    <source>
        <dbReference type="Proteomes" id="UP000807769"/>
    </source>
</evidence>
<keyword evidence="1" id="KW-0472">Membrane</keyword>
<protein>
    <submittedName>
        <fullName evidence="2">Uncharacterized protein</fullName>
    </submittedName>
</protein>
<sequence length="217" mass="24299">MIAVSGMWAVKISTWSSSPFDLTAALIHHTQLIPIDLRCMRCVSDLDTFGGPAKPSEIQPSAWHAHPGIRKVIIFLWVIVAACAGWAALVMYIWDKTVYSFSNIVSGYGNALTLETWSFNFPSGQYIQYSSSGVMLFSWMNMAAIQGPLTLGLHCSELIANVIRDERQWRYATGKKGLTTATNPVKTIFAHPICLILFVAKPFLRESLTPRFLYRCY</sequence>
<keyword evidence="1" id="KW-0812">Transmembrane</keyword>
<dbReference type="AlphaFoldDB" id="A0A9P7EFX9"/>
<evidence type="ECO:0000256" key="1">
    <source>
        <dbReference type="SAM" id="Phobius"/>
    </source>
</evidence>
<feature type="transmembrane region" description="Helical" evidence="1">
    <location>
        <begin position="72"/>
        <end position="94"/>
    </location>
</feature>
<gene>
    <name evidence="2" type="ORF">BJ212DRAFT_1340972</name>
</gene>
<name>A0A9P7EFX9_9AGAM</name>
<dbReference type="RefSeq" id="XP_041195859.1">
    <property type="nucleotide sequence ID" value="XM_041335128.1"/>
</dbReference>
<keyword evidence="3" id="KW-1185">Reference proteome</keyword>
<comment type="caution">
    <text evidence="2">The sequence shown here is derived from an EMBL/GenBank/DDBJ whole genome shotgun (WGS) entry which is preliminary data.</text>
</comment>
<dbReference type="OrthoDB" id="2688722at2759"/>
<dbReference type="GeneID" id="64629145"/>
<evidence type="ECO:0000313" key="2">
    <source>
        <dbReference type="EMBL" id="KAG1820588.1"/>
    </source>
</evidence>